<feature type="transmembrane region" description="Helical" evidence="2">
    <location>
        <begin position="338"/>
        <end position="360"/>
    </location>
</feature>
<feature type="compositionally biased region" description="Gly residues" evidence="1">
    <location>
        <begin position="734"/>
        <end position="763"/>
    </location>
</feature>
<feature type="domain" description="Predicted membrane protein YciQ-like C-terminal" evidence="4">
    <location>
        <begin position="372"/>
        <end position="653"/>
    </location>
</feature>
<keyword evidence="2" id="KW-1133">Transmembrane helix</keyword>
<keyword evidence="2" id="KW-0812">Transmembrane</keyword>
<dbReference type="Pfam" id="PF09972">
    <property type="entry name" value="DUF2207"/>
    <property type="match status" value="1"/>
</dbReference>
<sequence length="763" mass="81826">MPMKFRHMLTSAITAIIISVIVVGGIIVVFEANGDEPDMSYKTLDLDAQITADGDLRVTQHIDVTLRDRSDDDYERPWKQLYQQYDLSEDAITNITDISVSDPFTGKEYPQGSIAIPSNYSKLEWNEQHAGQWYIADVTQGDSNPQPYDPQTQGFTAKHSNGNGESTTARVERELKSDSAATSAQHRTVEIGWNIPSISSASGLKFDVSMTFKNAVTKYKDVTAMQWEPFGKKNRIPIGKVTGTLTFPDGATSKNTWGWLHVTRANSTDRGKNGSLVFSADDIRSGDYLDIVAMFDSTLAGNVARTSGKDAKSTFMKIETQDEKEWRDEQRHSARMRVLSWVVTGALGIILCILGMIGAIRSIRASQYHGGIEYWRDPPDMSPASAAKLMGVLAGPSGLGGRDSSIRNRQMSSTVMSLASKGAIAIYPGPAELYVGYDMSATSATTLAAMIASNGKESELRKSSTVVILPVVYDNVESLNLSQSERAALDILVKAAALTGSRVYDLKAMKSALGKYSKAYKLQEAFDRACDKEFGRLGATQSTGYGARMCGVFGVLLSLVMTVRFVSSGSELALALVECLPIMVVSIFIIKITRSTAITEAGQQYAGQVQGLKNYLEDFSDFTDRNVLDLTLWGRYMVYATAFGISAKAAAQLAKAYPEVTDPEWLDQNAASSYLYWPCRSYSLTSGSAFASAAGSFDASAFSANYGDFGAQLNSSFSDIRSTMAATAPSSSSGGSGGGFSGGSGGGFGGSSGGGGGGSFGGR</sequence>
<keyword evidence="2" id="KW-0472">Membrane</keyword>
<dbReference type="AlphaFoldDB" id="D2Q8B0"/>
<gene>
    <name evidence="5" type="ordered locus">BDP_0369</name>
</gene>
<dbReference type="Proteomes" id="UP000008693">
    <property type="component" value="Chromosome"/>
</dbReference>
<organism evidence="5 6">
    <name type="scientific">Bifidobacterium dentium (strain ATCC 27534 / DSM 20436 / JCM 1195 / Bd1)</name>
    <dbReference type="NCBI Taxonomy" id="401473"/>
    <lineage>
        <taxon>Bacteria</taxon>
        <taxon>Bacillati</taxon>
        <taxon>Actinomycetota</taxon>
        <taxon>Actinomycetes</taxon>
        <taxon>Bifidobacteriales</taxon>
        <taxon>Bifidobacteriaceae</taxon>
        <taxon>Bifidobacterium</taxon>
    </lineage>
</organism>
<feature type="region of interest" description="Disordered" evidence="1">
    <location>
        <begin position="141"/>
        <end position="183"/>
    </location>
</feature>
<accession>D2Q8B0</accession>
<reference evidence="5 6" key="1">
    <citation type="journal article" date="2009" name="PLoS Genet.">
        <title>The Bifidobacterium dentium Bd1 genome sequence reflects its genetic adaptation to the human oral cavity.</title>
        <authorList>
            <person name="Ventura M."/>
            <person name="Turroni F."/>
            <person name="Zomer A."/>
            <person name="Foroni E."/>
            <person name="Giubellini V."/>
            <person name="Bottacini F."/>
            <person name="Canchaya C."/>
            <person name="Claesson M.J."/>
            <person name="He F."/>
            <person name="Mantzourani M."/>
            <person name="Mulas L."/>
            <person name="Ferrarini A."/>
            <person name="Gao B."/>
            <person name="Delledonne M."/>
            <person name="Henrissat B."/>
            <person name="Coutinho P."/>
            <person name="Oggioni M."/>
            <person name="Gupta R.S."/>
            <person name="Zhang Z."/>
            <person name="Beighton D."/>
            <person name="Fitzgerald G.F."/>
            <person name="O'Toole P.W."/>
            <person name="van Sinderen D."/>
        </authorList>
    </citation>
    <scope>NUCLEOTIDE SEQUENCE [LARGE SCALE GENOMIC DNA]</scope>
    <source>
        <strain evidence="6">ATCC 27534 / DSM 20436 / JCM 1195 / Bd1</strain>
    </source>
</reference>
<feature type="transmembrane region" description="Helical" evidence="2">
    <location>
        <begin position="12"/>
        <end position="30"/>
    </location>
</feature>
<dbReference type="InterPro" id="IPR048389">
    <property type="entry name" value="YciQ-like_C"/>
</dbReference>
<dbReference type="Pfam" id="PF20990">
    <property type="entry name" value="DUF2207_C"/>
    <property type="match status" value="1"/>
</dbReference>
<evidence type="ECO:0000259" key="3">
    <source>
        <dbReference type="Pfam" id="PF09972"/>
    </source>
</evidence>
<dbReference type="EMBL" id="CP001750">
    <property type="protein sequence ID" value="ADB09046.1"/>
    <property type="molecule type" value="Genomic_DNA"/>
</dbReference>
<protein>
    <submittedName>
        <fullName evidence="5">Conserved hypothetical membrane spanning protein</fullName>
    </submittedName>
</protein>
<proteinExistence type="predicted"/>
<feature type="domain" description="DUF2207" evidence="3">
    <location>
        <begin position="42"/>
        <end position="295"/>
    </location>
</feature>
<dbReference type="STRING" id="401473.BDP_0369"/>
<feature type="compositionally biased region" description="Polar residues" evidence="1">
    <location>
        <begin position="141"/>
        <end position="169"/>
    </location>
</feature>
<evidence type="ECO:0000259" key="4">
    <source>
        <dbReference type="Pfam" id="PF20990"/>
    </source>
</evidence>
<dbReference type="KEGG" id="bde:BDP_0369"/>
<keyword evidence="6" id="KW-1185">Reference proteome</keyword>
<evidence type="ECO:0000313" key="6">
    <source>
        <dbReference type="Proteomes" id="UP000008693"/>
    </source>
</evidence>
<dbReference type="InterPro" id="IPR018702">
    <property type="entry name" value="DUF2207"/>
</dbReference>
<evidence type="ECO:0000256" key="2">
    <source>
        <dbReference type="SAM" id="Phobius"/>
    </source>
</evidence>
<dbReference type="eggNOG" id="COG4907">
    <property type="taxonomic scope" value="Bacteria"/>
</dbReference>
<dbReference type="HOGENOM" id="CLU_022361_0_0_11"/>
<feature type="region of interest" description="Disordered" evidence="1">
    <location>
        <begin position="727"/>
        <end position="763"/>
    </location>
</feature>
<evidence type="ECO:0000313" key="5">
    <source>
        <dbReference type="EMBL" id="ADB09046.1"/>
    </source>
</evidence>
<name>D2Q8B0_BIFDB</name>
<evidence type="ECO:0000256" key="1">
    <source>
        <dbReference type="SAM" id="MobiDB-lite"/>
    </source>
</evidence>